<dbReference type="SUPFAM" id="SSF52949">
    <property type="entry name" value="Macro domain-like"/>
    <property type="match status" value="1"/>
</dbReference>
<dbReference type="EMBL" id="JAEAOA010000176">
    <property type="protein sequence ID" value="KAK3609283.1"/>
    <property type="molecule type" value="Genomic_DNA"/>
</dbReference>
<dbReference type="PROSITE" id="PS51154">
    <property type="entry name" value="MACRO"/>
    <property type="match status" value="1"/>
</dbReference>
<dbReference type="InterPro" id="IPR043472">
    <property type="entry name" value="Macro_dom-like"/>
</dbReference>
<keyword evidence="4" id="KW-1185">Reference proteome</keyword>
<dbReference type="Gene3D" id="3.40.220.10">
    <property type="entry name" value="Leucine Aminopeptidase, subunit E, domain 1"/>
    <property type="match status" value="1"/>
</dbReference>
<evidence type="ECO:0000259" key="2">
    <source>
        <dbReference type="PROSITE" id="PS51154"/>
    </source>
</evidence>
<dbReference type="InterPro" id="IPR002589">
    <property type="entry name" value="Macro_dom"/>
</dbReference>
<organism evidence="3 4">
    <name type="scientific">Potamilus streckersoni</name>
    <dbReference type="NCBI Taxonomy" id="2493646"/>
    <lineage>
        <taxon>Eukaryota</taxon>
        <taxon>Metazoa</taxon>
        <taxon>Spiralia</taxon>
        <taxon>Lophotrochozoa</taxon>
        <taxon>Mollusca</taxon>
        <taxon>Bivalvia</taxon>
        <taxon>Autobranchia</taxon>
        <taxon>Heteroconchia</taxon>
        <taxon>Palaeoheterodonta</taxon>
        <taxon>Unionida</taxon>
        <taxon>Unionoidea</taxon>
        <taxon>Unionidae</taxon>
        <taxon>Ambleminae</taxon>
        <taxon>Lampsilini</taxon>
        <taxon>Potamilus</taxon>
    </lineage>
</organism>
<proteinExistence type="predicted"/>
<dbReference type="Pfam" id="PF01661">
    <property type="entry name" value="Macro"/>
    <property type="match status" value="1"/>
</dbReference>
<sequence>VIHTVGPIGEKELLLTNAYENSLKVMMENKLRSLALPCISTGIYGYDNQKACHVALKVVREFLRENADSVDRVIFCLFMPKDVDLYEANMQIYFPVETTKINKEEIDVEMKETESKTISKIKTKDGSVGKENVKASKSEDTKATSSDVEMKETKSTIEAKLKTKDGSVGKEKVKASESEGKEKTSSDTNNEKSAKTTKSKTKGKDSSPKKENTESLKAASKEKSRNDVDNEKSTETTKTKTKGEDSSLTKENTESLKAKDKKGTNSDVEMKETESSIESKLKTEGGSERKSHSF</sequence>
<feature type="compositionally biased region" description="Basic and acidic residues" evidence="1">
    <location>
        <begin position="112"/>
        <end position="194"/>
    </location>
</feature>
<accession>A0AAE0WBM0</accession>
<dbReference type="PANTHER" id="PTHR11106:SF27">
    <property type="entry name" value="MACRO DOMAIN-CONTAINING PROTEIN"/>
    <property type="match status" value="1"/>
</dbReference>
<reference evidence="3" key="1">
    <citation type="journal article" date="2021" name="Genome Biol. Evol.">
        <title>A High-Quality Reference Genome for a Parasitic Bivalve with Doubly Uniparental Inheritance (Bivalvia: Unionida).</title>
        <authorList>
            <person name="Smith C.H."/>
        </authorList>
    </citation>
    <scope>NUCLEOTIDE SEQUENCE</scope>
    <source>
        <strain evidence="3">CHS0354</strain>
    </source>
</reference>
<evidence type="ECO:0000313" key="3">
    <source>
        <dbReference type="EMBL" id="KAK3609283.1"/>
    </source>
</evidence>
<comment type="caution">
    <text evidence="3">The sequence shown here is derived from an EMBL/GenBank/DDBJ whole genome shotgun (WGS) entry which is preliminary data.</text>
</comment>
<dbReference type="PANTHER" id="PTHR11106">
    <property type="entry name" value="GANGLIOSIDE INDUCED DIFFERENTIATION ASSOCIATED PROTEIN 2-RELATED"/>
    <property type="match status" value="1"/>
</dbReference>
<dbReference type="AlphaFoldDB" id="A0AAE0WBM0"/>
<feature type="region of interest" description="Disordered" evidence="1">
    <location>
        <begin position="112"/>
        <end position="294"/>
    </location>
</feature>
<protein>
    <recommendedName>
        <fullName evidence="2">Macro domain-containing protein</fullName>
    </recommendedName>
</protein>
<feature type="compositionally biased region" description="Basic and acidic residues" evidence="1">
    <location>
        <begin position="202"/>
        <end position="294"/>
    </location>
</feature>
<reference evidence="3" key="3">
    <citation type="submission" date="2023-05" db="EMBL/GenBank/DDBJ databases">
        <authorList>
            <person name="Smith C.H."/>
        </authorList>
    </citation>
    <scope>NUCLEOTIDE SEQUENCE</scope>
    <source>
        <strain evidence="3">CHS0354</strain>
        <tissue evidence="3">Mantle</tissue>
    </source>
</reference>
<feature type="non-terminal residue" evidence="3">
    <location>
        <position position="294"/>
    </location>
</feature>
<evidence type="ECO:0000256" key="1">
    <source>
        <dbReference type="SAM" id="MobiDB-lite"/>
    </source>
</evidence>
<dbReference type="Proteomes" id="UP001195483">
    <property type="component" value="Unassembled WGS sequence"/>
</dbReference>
<feature type="domain" description="Macro" evidence="2">
    <location>
        <begin position="1"/>
        <end position="94"/>
    </location>
</feature>
<name>A0AAE0WBM0_9BIVA</name>
<evidence type="ECO:0000313" key="4">
    <source>
        <dbReference type="Proteomes" id="UP001195483"/>
    </source>
</evidence>
<reference evidence="3" key="2">
    <citation type="journal article" date="2021" name="Genome Biol. Evol.">
        <title>Developing a high-quality reference genome for a parasitic bivalve with doubly uniparental inheritance (Bivalvia: Unionida).</title>
        <authorList>
            <person name="Smith C.H."/>
        </authorList>
    </citation>
    <scope>NUCLEOTIDE SEQUENCE</scope>
    <source>
        <strain evidence="3">CHS0354</strain>
        <tissue evidence="3">Mantle</tissue>
    </source>
</reference>
<gene>
    <name evidence="3" type="ORF">CHS0354_001885</name>
</gene>